<evidence type="ECO:0000259" key="8">
    <source>
        <dbReference type="PROSITE" id="PS50928"/>
    </source>
</evidence>
<evidence type="ECO:0000313" key="14">
    <source>
        <dbReference type="Proteomes" id="UP000094869"/>
    </source>
</evidence>
<evidence type="ECO:0000256" key="5">
    <source>
        <dbReference type="ARBA" id="ARBA00022989"/>
    </source>
</evidence>
<evidence type="ECO:0000256" key="1">
    <source>
        <dbReference type="ARBA" id="ARBA00004651"/>
    </source>
</evidence>
<comment type="similarity">
    <text evidence="7">Belongs to the binding-protein-dependent transport system permease family.</text>
</comment>
<evidence type="ECO:0000313" key="10">
    <source>
        <dbReference type="EMBL" id="ODR51371.1"/>
    </source>
</evidence>
<feature type="transmembrane region" description="Helical" evidence="7">
    <location>
        <begin position="12"/>
        <end position="32"/>
    </location>
</feature>
<dbReference type="InterPro" id="IPR000515">
    <property type="entry name" value="MetI-like"/>
</dbReference>
<comment type="subcellular location">
    <subcellularLocation>
        <location evidence="1 7">Cell membrane</location>
        <topology evidence="1 7">Multi-pass membrane protein</topology>
    </subcellularLocation>
</comment>
<evidence type="ECO:0000256" key="7">
    <source>
        <dbReference type="RuleBase" id="RU363032"/>
    </source>
</evidence>
<keyword evidence="14" id="KW-1185">Reference proteome</keyword>
<dbReference type="PATRIC" id="fig|1432052.4.peg.2150"/>
<dbReference type="RefSeq" id="WP_069152120.1">
    <property type="nucleotide sequence ID" value="NZ_BAABXS010000003.1"/>
</dbReference>
<dbReference type="AlphaFoldDB" id="A0A1E3ABP5"/>
<dbReference type="Gene3D" id="1.10.3720.10">
    <property type="entry name" value="MetI-like"/>
    <property type="match status" value="1"/>
</dbReference>
<evidence type="ECO:0000313" key="13">
    <source>
        <dbReference type="Proteomes" id="UP000094271"/>
    </source>
</evidence>
<dbReference type="Proteomes" id="UP000094869">
    <property type="component" value="Unassembled WGS sequence"/>
</dbReference>
<feature type="transmembrane region" description="Helical" evidence="7">
    <location>
        <begin position="182"/>
        <end position="208"/>
    </location>
</feature>
<feature type="transmembrane region" description="Helical" evidence="7">
    <location>
        <begin position="107"/>
        <end position="127"/>
    </location>
</feature>
<keyword evidence="3" id="KW-1003">Cell membrane</keyword>
<protein>
    <submittedName>
        <fullName evidence="9">L-arabinose transport system permease protein AraQ</fullName>
    </submittedName>
    <submittedName>
        <fullName evidence="10">Sugar ABC transporter permease</fullName>
    </submittedName>
</protein>
<evidence type="ECO:0000256" key="3">
    <source>
        <dbReference type="ARBA" id="ARBA00022475"/>
    </source>
</evidence>
<dbReference type="EMBL" id="MCGH01000002">
    <property type="protein sequence ID" value="ODM06039.1"/>
    <property type="molecule type" value="Genomic_DNA"/>
</dbReference>
<reference evidence="11 14" key="2">
    <citation type="submission" date="2016-08" db="EMBL/GenBank/DDBJ databases">
        <title>Characterization of Isolates of Eisenbergiella tayi Derived from Blood Cultures, Using Whole Genome Sequencing.</title>
        <authorList>
            <person name="Bernier A.-M."/>
            <person name="Burdz T."/>
            <person name="Wiebe D."/>
            <person name="Bernard K."/>
        </authorList>
    </citation>
    <scope>NUCLEOTIDE SEQUENCE [LARGE SCALE GENOMIC DNA]</scope>
    <source>
        <strain evidence="11 14">NML120146</strain>
    </source>
</reference>
<dbReference type="GO" id="GO:0005886">
    <property type="term" value="C:plasma membrane"/>
    <property type="evidence" value="ECO:0007669"/>
    <property type="project" value="UniProtKB-SubCell"/>
</dbReference>
<keyword evidence="4 7" id="KW-0812">Transmembrane</keyword>
<feature type="domain" description="ABC transmembrane type-1" evidence="8">
    <location>
        <begin position="72"/>
        <end position="283"/>
    </location>
</feature>
<dbReference type="Proteomes" id="UP000094271">
    <property type="component" value="Unassembled WGS sequence"/>
</dbReference>
<evidence type="ECO:0000256" key="2">
    <source>
        <dbReference type="ARBA" id="ARBA00022448"/>
    </source>
</evidence>
<dbReference type="PANTHER" id="PTHR43744">
    <property type="entry name" value="ABC TRANSPORTER PERMEASE PROTEIN MG189-RELATED-RELATED"/>
    <property type="match status" value="1"/>
</dbReference>
<proteinExistence type="inferred from homology"/>
<dbReference type="Pfam" id="PF00528">
    <property type="entry name" value="BPD_transp_1"/>
    <property type="match status" value="1"/>
</dbReference>
<feature type="transmembrane region" description="Helical" evidence="7">
    <location>
        <begin position="139"/>
        <end position="161"/>
    </location>
</feature>
<evidence type="ECO:0000313" key="9">
    <source>
        <dbReference type="EMBL" id="ODM06039.1"/>
    </source>
</evidence>
<evidence type="ECO:0000256" key="6">
    <source>
        <dbReference type="ARBA" id="ARBA00023136"/>
    </source>
</evidence>
<dbReference type="PROSITE" id="PS50928">
    <property type="entry name" value="ABC_TM1"/>
    <property type="match status" value="1"/>
</dbReference>
<accession>A0A1E3ABP5</accession>
<keyword evidence="5 7" id="KW-1133">Transmembrane helix</keyword>
<evidence type="ECO:0000313" key="11">
    <source>
        <dbReference type="EMBL" id="ODR54511.1"/>
    </source>
</evidence>
<dbReference type="SUPFAM" id="SSF161098">
    <property type="entry name" value="MetI-like"/>
    <property type="match status" value="1"/>
</dbReference>
<gene>
    <name evidence="9" type="primary">araQ_44</name>
    <name evidence="10" type="ORF">BEI59_14070</name>
    <name evidence="9" type="ORF">BEI61_01928</name>
    <name evidence="11" type="ORF">BEI63_16295</name>
</gene>
<evidence type="ECO:0000313" key="12">
    <source>
        <dbReference type="Proteomes" id="UP000094067"/>
    </source>
</evidence>
<dbReference type="PANTHER" id="PTHR43744:SF9">
    <property type="entry name" value="POLYGALACTURONAN_RHAMNOGALACTURONAN TRANSPORT SYSTEM PERMEASE PROTEIN YTCP"/>
    <property type="match status" value="1"/>
</dbReference>
<keyword evidence="6 7" id="KW-0472">Membrane</keyword>
<dbReference type="GO" id="GO:0055085">
    <property type="term" value="P:transmembrane transport"/>
    <property type="evidence" value="ECO:0007669"/>
    <property type="project" value="InterPro"/>
</dbReference>
<name>A0A1E3ABP5_9FIRM</name>
<dbReference type="EMBL" id="MEHA01000009">
    <property type="protein sequence ID" value="ODR51371.1"/>
    <property type="molecule type" value="Genomic_DNA"/>
</dbReference>
<comment type="caution">
    <text evidence="9">The sequence shown here is derived from an EMBL/GenBank/DDBJ whole genome shotgun (WGS) entry which is preliminary data.</text>
</comment>
<reference evidence="10 13" key="3">
    <citation type="submission" date="2016-08" db="EMBL/GenBank/DDBJ databases">
        <authorList>
            <person name="Seilhamer J.J."/>
        </authorList>
    </citation>
    <scope>NUCLEOTIDE SEQUENCE [LARGE SCALE GENOMIC DNA]</scope>
    <source>
        <strain evidence="10 13">NML150140-1</strain>
    </source>
</reference>
<sequence>MTRHNRKFQLFANIILLLMVTGIVLPFLLLFMSSITEENTLIQNGYAFWPDKFSLAAYSYIWNQRGQIFRAYGITILVTVTGTFINILLSSLLAYGLSLKELPGKTALTFYVFFTMLFNGGLVPTYLMYTGTFHIKNTLFALIVPNFLMSAMNVLLIRTFYQTSIPDALYEAAKIDGAGHMKIYSAIVIPLGKPIMVTMGLFSALSYWNDWTNGLYYLSGDKGYALYSIQNLLNEMISKIEFLSSNSVAGSISSDLSQLPSTSVRMAIAFVAMLPMLVIYPFLQKYFQKGIALGAVKG</sequence>
<dbReference type="OrthoDB" id="157184at2"/>
<dbReference type="CDD" id="cd06261">
    <property type="entry name" value="TM_PBP2"/>
    <property type="match status" value="1"/>
</dbReference>
<reference evidence="9 12" key="1">
    <citation type="submission" date="2016-07" db="EMBL/GenBank/DDBJ databases">
        <title>Characterization of isolates of Eisenbergiella tayi derived from blood cultures, using whole genome sequencing.</title>
        <authorList>
            <person name="Burdz T."/>
            <person name="Wiebe D."/>
            <person name="Huynh C."/>
            <person name="Bernard K."/>
        </authorList>
    </citation>
    <scope>NUCLEOTIDE SEQUENCE [LARGE SCALE GENOMIC DNA]</scope>
    <source>
        <strain evidence="9 12">NML 110608</strain>
    </source>
</reference>
<dbReference type="EMBL" id="MEHD01000025">
    <property type="protein sequence ID" value="ODR54511.1"/>
    <property type="molecule type" value="Genomic_DNA"/>
</dbReference>
<evidence type="ECO:0000256" key="4">
    <source>
        <dbReference type="ARBA" id="ARBA00022692"/>
    </source>
</evidence>
<feature type="transmembrane region" description="Helical" evidence="7">
    <location>
        <begin position="264"/>
        <end position="283"/>
    </location>
</feature>
<keyword evidence="2 7" id="KW-0813">Transport</keyword>
<dbReference type="Proteomes" id="UP000094067">
    <property type="component" value="Unassembled WGS sequence"/>
</dbReference>
<organism evidence="9 12">
    <name type="scientific">Eisenbergiella tayi</name>
    <dbReference type="NCBI Taxonomy" id="1432052"/>
    <lineage>
        <taxon>Bacteria</taxon>
        <taxon>Bacillati</taxon>
        <taxon>Bacillota</taxon>
        <taxon>Clostridia</taxon>
        <taxon>Lachnospirales</taxon>
        <taxon>Lachnospiraceae</taxon>
        <taxon>Eisenbergiella</taxon>
    </lineage>
</organism>
<dbReference type="InterPro" id="IPR035906">
    <property type="entry name" value="MetI-like_sf"/>
</dbReference>
<feature type="transmembrane region" description="Helical" evidence="7">
    <location>
        <begin position="71"/>
        <end position="95"/>
    </location>
</feature>